<dbReference type="FunFam" id="3.30.420.10:FF:000032">
    <property type="entry name" value="Retrovirus-related Pol polyprotein from transposon 297-like Protein"/>
    <property type="match status" value="1"/>
</dbReference>
<dbReference type="Gene3D" id="3.30.420.10">
    <property type="entry name" value="Ribonuclease H-like superfamily/Ribonuclease H"/>
    <property type="match status" value="1"/>
</dbReference>
<name>A0A6P3UZE0_BOMIM</name>
<reference evidence="3" key="1">
    <citation type="submission" date="2025-08" db="UniProtKB">
        <authorList>
            <consortium name="RefSeq"/>
        </authorList>
    </citation>
    <scope>IDENTIFICATION</scope>
</reference>
<accession>A0A6P3UZE0</accession>
<sequence length="152" mass="17076">MEYSQGYRYCVTFIDRFSSWPEAVPIADMEAPTIALALLSTWISHFGVPLTITTDQGHQFESRVFEELCQLLGIKHLRKTAYHPASNGMVERLQRQLKTAIKCHDSSNWVEILPIVLLGIRTAIKEGLDATAAEMVYGTGIRLPAEFFLSTS</sequence>
<dbReference type="PROSITE" id="PS50994">
    <property type="entry name" value="INTEGRASE"/>
    <property type="match status" value="1"/>
</dbReference>
<evidence type="ECO:0000259" key="1">
    <source>
        <dbReference type="PROSITE" id="PS50994"/>
    </source>
</evidence>
<dbReference type="RefSeq" id="XP_012244494.1">
    <property type="nucleotide sequence ID" value="XM_012389071.3"/>
</dbReference>
<dbReference type="GO" id="GO:0003676">
    <property type="term" value="F:nucleic acid binding"/>
    <property type="evidence" value="ECO:0007669"/>
    <property type="project" value="InterPro"/>
</dbReference>
<dbReference type="OrthoDB" id="422540at2759"/>
<dbReference type="PANTHER" id="PTHR38681:SF1">
    <property type="entry name" value="RETROVIRUS-RELATED POL POLYPROTEIN FROM TRANSPOSON 412-LIKE PROTEIN"/>
    <property type="match status" value="1"/>
</dbReference>
<dbReference type="Proteomes" id="UP000515180">
    <property type="component" value="Unplaced"/>
</dbReference>
<organism evidence="2 3">
    <name type="scientific">Bombus impatiens</name>
    <name type="common">Bumblebee</name>
    <dbReference type="NCBI Taxonomy" id="132113"/>
    <lineage>
        <taxon>Eukaryota</taxon>
        <taxon>Metazoa</taxon>
        <taxon>Ecdysozoa</taxon>
        <taxon>Arthropoda</taxon>
        <taxon>Hexapoda</taxon>
        <taxon>Insecta</taxon>
        <taxon>Pterygota</taxon>
        <taxon>Neoptera</taxon>
        <taxon>Endopterygota</taxon>
        <taxon>Hymenoptera</taxon>
        <taxon>Apocrita</taxon>
        <taxon>Aculeata</taxon>
        <taxon>Apoidea</taxon>
        <taxon>Anthophila</taxon>
        <taxon>Apidae</taxon>
        <taxon>Bombus</taxon>
        <taxon>Pyrobombus</taxon>
    </lineage>
</organism>
<gene>
    <name evidence="3" type="primary">LOC105681164</name>
</gene>
<keyword evidence="2" id="KW-1185">Reference proteome</keyword>
<evidence type="ECO:0000313" key="2">
    <source>
        <dbReference type="Proteomes" id="UP000515180"/>
    </source>
</evidence>
<dbReference type="KEGG" id="bim:105681164"/>
<dbReference type="PANTHER" id="PTHR38681">
    <property type="entry name" value="RETROVIRUS-RELATED POL POLYPROTEIN FROM TRANSPOSON 412-LIKE PROTEIN-RELATED"/>
    <property type="match status" value="1"/>
</dbReference>
<dbReference type="SUPFAM" id="SSF53098">
    <property type="entry name" value="Ribonuclease H-like"/>
    <property type="match status" value="1"/>
</dbReference>
<feature type="domain" description="Integrase catalytic" evidence="1">
    <location>
        <begin position="1"/>
        <end position="152"/>
    </location>
</feature>
<dbReference type="AlphaFoldDB" id="A0A6P3UZE0"/>
<proteinExistence type="predicted"/>
<protein>
    <submittedName>
        <fullName evidence="3">Uncharacterized protein K02A2.6-like</fullName>
    </submittedName>
</protein>
<dbReference type="Pfam" id="PF00665">
    <property type="entry name" value="rve"/>
    <property type="match status" value="1"/>
</dbReference>
<evidence type="ECO:0000313" key="3">
    <source>
        <dbReference type="RefSeq" id="XP_012244494.1"/>
    </source>
</evidence>
<dbReference type="InterPro" id="IPR012337">
    <property type="entry name" value="RNaseH-like_sf"/>
</dbReference>
<dbReference type="GO" id="GO:0015074">
    <property type="term" value="P:DNA integration"/>
    <property type="evidence" value="ECO:0007669"/>
    <property type="project" value="InterPro"/>
</dbReference>
<dbReference type="GeneID" id="105681164"/>
<dbReference type="InterPro" id="IPR036397">
    <property type="entry name" value="RNaseH_sf"/>
</dbReference>
<dbReference type="InterPro" id="IPR001584">
    <property type="entry name" value="Integrase_cat-core"/>
</dbReference>